<dbReference type="EMBL" id="CP089391">
    <property type="protein sequence ID" value="WBL80665.1"/>
    <property type="molecule type" value="Genomic_DNA"/>
</dbReference>
<evidence type="ECO:0000313" key="2">
    <source>
        <dbReference type="EMBL" id="WBL80665.1"/>
    </source>
</evidence>
<dbReference type="RefSeq" id="WP_270168091.1">
    <property type="nucleotide sequence ID" value="NZ_CP089391.1"/>
</dbReference>
<proteinExistence type="predicted"/>
<accession>A0ABY7MUN9</accession>
<protein>
    <submittedName>
        <fullName evidence="2">DUF2934 domain-containing protein</fullName>
    </submittedName>
</protein>
<feature type="compositionally biased region" description="Basic and acidic residues" evidence="1">
    <location>
        <begin position="21"/>
        <end position="39"/>
    </location>
</feature>
<organism evidence="2 3">
    <name type="scientific">Bradyrhizobium xenonodulans</name>
    <dbReference type="NCBI Taxonomy" id="2736875"/>
    <lineage>
        <taxon>Bacteria</taxon>
        <taxon>Pseudomonadati</taxon>
        <taxon>Pseudomonadota</taxon>
        <taxon>Alphaproteobacteria</taxon>
        <taxon>Hyphomicrobiales</taxon>
        <taxon>Nitrobacteraceae</taxon>
        <taxon>Bradyrhizobium</taxon>
    </lineage>
</organism>
<gene>
    <name evidence="2" type="ORF">I3J27_09660</name>
</gene>
<dbReference type="Pfam" id="PF11154">
    <property type="entry name" value="DUF2934"/>
    <property type="match status" value="1"/>
</dbReference>
<dbReference type="InterPro" id="IPR021327">
    <property type="entry name" value="DUF2934"/>
</dbReference>
<name>A0ABY7MUN9_9BRAD</name>
<dbReference type="Proteomes" id="UP001179614">
    <property type="component" value="Chromosome"/>
</dbReference>
<evidence type="ECO:0000256" key="1">
    <source>
        <dbReference type="SAM" id="MobiDB-lite"/>
    </source>
</evidence>
<keyword evidence="3" id="KW-1185">Reference proteome</keyword>
<evidence type="ECO:0000313" key="3">
    <source>
        <dbReference type="Proteomes" id="UP001179614"/>
    </source>
</evidence>
<feature type="region of interest" description="Disordered" evidence="1">
    <location>
        <begin position="19"/>
        <end position="55"/>
    </location>
</feature>
<reference evidence="2" key="1">
    <citation type="submission" date="2021-12" db="EMBL/GenBank/DDBJ databases">
        <title>Bradyrhizobium xenonodulans sp. nov.</title>
        <authorList>
            <person name="Claassens R."/>
            <person name="Venter S.N."/>
            <person name="Beukes C.W."/>
            <person name="Stepkowski T."/>
            <person name="Steenkamp E.T."/>
        </authorList>
    </citation>
    <scope>NUCLEOTIDE SEQUENCE</scope>
    <source>
        <strain evidence="2">14AB</strain>
    </source>
</reference>
<sequence>MAKPMEEEIRSRAHALWELAGKPEGRQDEFWREAERELSSDPANNAEEASDTFTE</sequence>